<evidence type="ECO:0000313" key="3">
    <source>
        <dbReference type="Proteomes" id="UP000677228"/>
    </source>
</evidence>
<dbReference type="EMBL" id="CAJOBA010000442">
    <property type="protein sequence ID" value="CAF3532348.1"/>
    <property type="molecule type" value="Genomic_DNA"/>
</dbReference>
<dbReference type="AlphaFoldDB" id="A0A8S2CN23"/>
<feature type="non-terminal residue" evidence="1">
    <location>
        <position position="1"/>
    </location>
</feature>
<gene>
    <name evidence="1" type="ORF">OVA965_LOCUS2145</name>
    <name evidence="2" type="ORF">TMI583_LOCUS2145</name>
</gene>
<evidence type="ECO:0000313" key="2">
    <source>
        <dbReference type="EMBL" id="CAF3532348.1"/>
    </source>
</evidence>
<accession>A0A8S2CN23</accession>
<comment type="caution">
    <text evidence="1">The sequence shown here is derived from an EMBL/GenBank/DDBJ whole genome shotgun (WGS) entry which is preliminary data.</text>
</comment>
<dbReference type="EMBL" id="CAJNOK010000442">
    <property type="protein sequence ID" value="CAF0753419.1"/>
    <property type="molecule type" value="Genomic_DNA"/>
</dbReference>
<reference evidence="1" key="1">
    <citation type="submission" date="2021-02" db="EMBL/GenBank/DDBJ databases">
        <authorList>
            <person name="Nowell W R."/>
        </authorList>
    </citation>
    <scope>NUCLEOTIDE SEQUENCE</scope>
</reference>
<proteinExistence type="predicted"/>
<evidence type="ECO:0000313" key="1">
    <source>
        <dbReference type="EMBL" id="CAF0753419.1"/>
    </source>
</evidence>
<protein>
    <submittedName>
        <fullName evidence="1">Uncharacterized protein</fullName>
    </submittedName>
</protein>
<organism evidence="1 3">
    <name type="scientific">Didymodactylos carnosus</name>
    <dbReference type="NCBI Taxonomy" id="1234261"/>
    <lineage>
        <taxon>Eukaryota</taxon>
        <taxon>Metazoa</taxon>
        <taxon>Spiralia</taxon>
        <taxon>Gnathifera</taxon>
        <taxon>Rotifera</taxon>
        <taxon>Eurotatoria</taxon>
        <taxon>Bdelloidea</taxon>
        <taxon>Philodinida</taxon>
        <taxon>Philodinidae</taxon>
        <taxon>Didymodactylos</taxon>
    </lineage>
</organism>
<dbReference type="Proteomes" id="UP000682733">
    <property type="component" value="Unassembled WGS sequence"/>
</dbReference>
<sequence>MEPLRPFVDEFVVNSLQQEINPQFKQNLLNHFNNRIEFRGRQFLFDEATTYEVDNLKSGSKTLNVKTISITNVANYVKQPLEFKENKDKVSDLLQTNLQQLLNNEQIIDMQVKLKAEFPKVKFEEQINYSKIANLLFKSNLIEQNLFATILSIIDLFKVPSIKQIYLLDNLDLYLAITEIDELLTSIVSQGSYALVVTSNPLLYASAPELLEAINYFKNGQLLEISSGQLYIESLVQNGKITDLNDFK</sequence>
<name>A0A8S2CN23_9BILA</name>
<dbReference type="Proteomes" id="UP000677228">
    <property type="component" value="Unassembled WGS sequence"/>
</dbReference>